<accession>A0A8C1PD30</accession>
<proteinExistence type="predicted"/>
<dbReference type="GO" id="GO:0020037">
    <property type="term" value="F:heme binding"/>
    <property type="evidence" value="ECO:0007669"/>
    <property type="project" value="TreeGrafter"/>
</dbReference>
<dbReference type="Pfam" id="PF01126">
    <property type="entry name" value="Heme_oxygenase"/>
    <property type="match status" value="1"/>
</dbReference>
<keyword evidence="3" id="KW-1185">Reference proteome</keyword>
<dbReference type="GO" id="GO:0042167">
    <property type="term" value="P:heme catabolic process"/>
    <property type="evidence" value="ECO:0007669"/>
    <property type="project" value="TreeGrafter"/>
</dbReference>
<dbReference type="CDD" id="cd19165">
    <property type="entry name" value="HemeO"/>
    <property type="match status" value="1"/>
</dbReference>
<organism evidence="2 3">
    <name type="scientific">Cyprinus carpio</name>
    <name type="common">Common carp</name>
    <dbReference type="NCBI Taxonomy" id="7962"/>
    <lineage>
        <taxon>Eukaryota</taxon>
        <taxon>Metazoa</taxon>
        <taxon>Chordata</taxon>
        <taxon>Craniata</taxon>
        <taxon>Vertebrata</taxon>
        <taxon>Euteleostomi</taxon>
        <taxon>Actinopterygii</taxon>
        <taxon>Neopterygii</taxon>
        <taxon>Teleostei</taxon>
        <taxon>Ostariophysi</taxon>
        <taxon>Cypriniformes</taxon>
        <taxon>Cyprinidae</taxon>
        <taxon>Cyprininae</taxon>
        <taxon>Cyprinus</taxon>
    </lineage>
</organism>
<dbReference type="GO" id="GO:0006979">
    <property type="term" value="P:response to oxidative stress"/>
    <property type="evidence" value="ECO:0007669"/>
    <property type="project" value="TreeGrafter"/>
</dbReference>
<keyword evidence="1" id="KW-0812">Transmembrane</keyword>
<dbReference type="Gene3D" id="1.20.910.10">
    <property type="entry name" value="Heme oxygenase-like"/>
    <property type="match status" value="1"/>
</dbReference>
<sequence>IKILGILELSRQVTEFGQPKSVGKCYFVIFFNLQLGTAAMYYNYSAIEEEIEKNKDHPMFAPLYFPSELHRRDALAKDLEYLYGEDWESKISCSAATQPYVDHIHKVGRDDPVLSVEHAWTYYMGDLSRGQILKKVAQRALKLPSTGMLDVFTELQKIGKDIKEEVQDIGFHAHGDMGGDISKYPYHASKMGEEVVRDTIFLNILFYIMHVENALVVFTLLLPSFSVYHLHM</sequence>
<dbReference type="InterPro" id="IPR016084">
    <property type="entry name" value="Haem_Oase-like_multi-hlx"/>
</dbReference>
<keyword evidence="1" id="KW-1133">Transmembrane helix</keyword>
<evidence type="ECO:0000256" key="1">
    <source>
        <dbReference type="SAM" id="Phobius"/>
    </source>
</evidence>
<keyword evidence="1" id="KW-0472">Membrane</keyword>
<dbReference type="GO" id="GO:0006788">
    <property type="term" value="P:heme oxidation"/>
    <property type="evidence" value="ECO:0007669"/>
    <property type="project" value="InterPro"/>
</dbReference>
<dbReference type="InterPro" id="IPR016053">
    <property type="entry name" value="Haem_Oase-like"/>
</dbReference>
<dbReference type="Proteomes" id="UP000694427">
    <property type="component" value="Unplaced"/>
</dbReference>
<dbReference type="AlphaFoldDB" id="A0A8C1PD30"/>
<dbReference type="SUPFAM" id="SSF48613">
    <property type="entry name" value="Heme oxygenase-like"/>
    <property type="match status" value="1"/>
</dbReference>
<dbReference type="PANTHER" id="PTHR10720">
    <property type="entry name" value="HEME OXYGENASE"/>
    <property type="match status" value="1"/>
</dbReference>
<reference evidence="2" key="1">
    <citation type="submission" date="2025-08" db="UniProtKB">
        <authorList>
            <consortium name="Ensembl"/>
        </authorList>
    </citation>
    <scope>IDENTIFICATION</scope>
</reference>
<name>A0A8C1PD30_CYPCA</name>
<protein>
    <submittedName>
        <fullName evidence="2">Heme oxygenase 2a</fullName>
    </submittedName>
</protein>
<dbReference type="InterPro" id="IPR002051">
    <property type="entry name" value="Haem_Oase"/>
</dbReference>
<dbReference type="PANTHER" id="PTHR10720:SF3">
    <property type="entry name" value="HEME OXYGENASE"/>
    <property type="match status" value="1"/>
</dbReference>
<feature type="transmembrane region" description="Helical" evidence="1">
    <location>
        <begin position="200"/>
        <end position="222"/>
    </location>
</feature>
<evidence type="ECO:0000313" key="3">
    <source>
        <dbReference type="Proteomes" id="UP000694427"/>
    </source>
</evidence>
<dbReference type="GO" id="GO:0004392">
    <property type="term" value="F:heme oxygenase (decyclizing) activity"/>
    <property type="evidence" value="ECO:0007669"/>
    <property type="project" value="InterPro"/>
</dbReference>
<dbReference type="PRINTS" id="PR00088">
    <property type="entry name" value="HAEMOXYGNASE"/>
</dbReference>
<evidence type="ECO:0000313" key="2">
    <source>
        <dbReference type="Ensembl" id="ENSCCRP00010105686.1"/>
    </source>
</evidence>
<reference evidence="2" key="2">
    <citation type="submission" date="2025-09" db="UniProtKB">
        <authorList>
            <consortium name="Ensembl"/>
        </authorList>
    </citation>
    <scope>IDENTIFICATION</scope>
</reference>
<dbReference type="Ensembl" id="ENSCCRT00010117492.1">
    <property type="protein sequence ID" value="ENSCCRP00010105686.1"/>
    <property type="gene ID" value="ENSCCRG00010046574.1"/>
</dbReference>